<evidence type="ECO:0000256" key="4">
    <source>
        <dbReference type="ARBA" id="ARBA00022807"/>
    </source>
</evidence>
<evidence type="ECO:0000256" key="3">
    <source>
        <dbReference type="ARBA" id="ARBA00022801"/>
    </source>
</evidence>
<dbReference type="eggNOG" id="KOG4755">
    <property type="taxonomic scope" value="Eukaryota"/>
</dbReference>
<dbReference type="SUPFAM" id="SSF53182">
    <property type="entry name" value="Pyrrolidone carboxyl peptidase (pyroglutamate aminopeptidase)"/>
    <property type="match status" value="1"/>
</dbReference>
<dbReference type="EMBL" id="HF935907">
    <property type="protein sequence ID" value="CCX32779.1"/>
    <property type="molecule type" value="Genomic_DNA"/>
</dbReference>
<keyword evidence="2" id="KW-0645">Protease</keyword>
<dbReference type="InterPro" id="IPR036440">
    <property type="entry name" value="Peptidase_C15-like_sf"/>
</dbReference>
<dbReference type="OrthoDB" id="407146at2759"/>
<comment type="similarity">
    <text evidence="1">Belongs to the peptidase C15 family.</text>
</comment>
<keyword evidence="3" id="KW-0378">Hydrolase</keyword>
<sequence length="245" mass="27209">MAPTNPKQIHVLITGYGGFSRIAVNPSWGIASTFIIPQTISLPSDGLEIVITAHPDELRVSYPLIDALVPELWKDRKWDYILHIGVGLEGGYCLETQTWSEGYKLKDVDGFAPEVGEEVEMKGIHGSEQKEVAKGKGRILKTAVDVKWVVEKVVEKVKAEEDEGEILQMKVSMDPGMYLCGYIYRASLLEAEKYEGEADKKRVCFLHVPPNGKRYGIETGCEVVKKVIEGMVRAGEDLRDGDGEL</sequence>
<dbReference type="InterPro" id="IPR016125">
    <property type="entry name" value="Peptidase_C15-like"/>
</dbReference>
<gene>
    <name evidence="5" type="ORF">PCON_13630</name>
</gene>
<keyword evidence="6" id="KW-1185">Reference proteome</keyword>
<evidence type="ECO:0000313" key="5">
    <source>
        <dbReference type="EMBL" id="CCX32779.1"/>
    </source>
</evidence>
<dbReference type="Gene3D" id="3.40.630.20">
    <property type="entry name" value="Peptidase C15, pyroglutamyl peptidase I-like"/>
    <property type="match status" value="1"/>
</dbReference>
<dbReference type="OMA" id="TWRSFAP"/>
<evidence type="ECO:0000256" key="2">
    <source>
        <dbReference type="ARBA" id="ARBA00022670"/>
    </source>
</evidence>
<proteinExistence type="inferred from homology"/>
<keyword evidence="4" id="KW-0788">Thiol protease</keyword>
<dbReference type="Proteomes" id="UP000018144">
    <property type="component" value="Unassembled WGS sequence"/>
</dbReference>
<dbReference type="GO" id="GO:0008234">
    <property type="term" value="F:cysteine-type peptidase activity"/>
    <property type="evidence" value="ECO:0007669"/>
    <property type="project" value="UniProtKB-KW"/>
</dbReference>
<evidence type="ECO:0000256" key="1">
    <source>
        <dbReference type="ARBA" id="ARBA00006641"/>
    </source>
</evidence>
<dbReference type="AlphaFoldDB" id="U4LL22"/>
<name>U4LL22_PYROM</name>
<dbReference type="GO" id="GO:0006508">
    <property type="term" value="P:proteolysis"/>
    <property type="evidence" value="ECO:0007669"/>
    <property type="project" value="UniProtKB-KW"/>
</dbReference>
<accession>U4LL22</accession>
<reference evidence="5 6" key="1">
    <citation type="journal article" date="2013" name="PLoS Genet.">
        <title>The genome and development-dependent transcriptomes of Pyronema confluens: a window into fungal evolution.</title>
        <authorList>
            <person name="Traeger S."/>
            <person name="Altegoer F."/>
            <person name="Freitag M."/>
            <person name="Gabaldon T."/>
            <person name="Kempken F."/>
            <person name="Kumar A."/>
            <person name="Marcet-Houben M."/>
            <person name="Poggeler S."/>
            <person name="Stajich J.E."/>
            <person name="Nowrousian M."/>
        </authorList>
    </citation>
    <scope>NUCLEOTIDE SEQUENCE [LARGE SCALE GENOMIC DNA]</scope>
    <source>
        <strain evidence="6">CBS 100304</strain>
        <tissue evidence="5">Vegetative mycelium</tissue>
    </source>
</reference>
<protein>
    <submittedName>
        <fullName evidence="5">Similar to Pyroglutamyl-peptidase 1 acc. no. Q76IC5</fullName>
    </submittedName>
</protein>
<organism evidence="5 6">
    <name type="scientific">Pyronema omphalodes (strain CBS 100304)</name>
    <name type="common">Pyronema confluens</name>
    <dbReference type="NCBI Taxonomy" id="1076935"/>
    <lineage>
        <taxon>Eukaryota</taxon>
        <taxon>Fungi</taxon>
        <taxon>Dikarya</taxon>
        <taxon>Ascomycota</taxon>
        <taxon>Pezizomycotina</taxon>
        <taxon>Pezizomycetes</taxon>
        <taxon>Pezizales</taxon>
        <taxon>Pyronemataceae</taxon>
        <taxon>Pyronema</taxon>
    </lineage>
</organism>
<evidence type="ECO:0000313" key="6">
    <source>
        <dbReference type="Proteomes" id="UP000018144"/>
    </source>
</evidence>
<dbReference type="PANTHER" id="PTHR23402:SF1">
    <property type="entry name" value="PYROGLUTAMYL-PEPTIDASE I"/>
    <property type="match status" value="1"/>
</dbReference>
<dbReference type="PANTHER" id="PTHR23402">
    <property type="entry name" value="PROTEASE FAMILY C15 PYROGLUTAMYL-PEPTIDASE I-RELATED"/>
    <property type="match status" value="1"/>
</dbReference>